<accession>A0A0L0DR25</accession>
<feature type="region of interest" description="Disordered" evidence="1">
    <location>
        <begin position="313"/>
        <end position="373"/>
    </location>
</feature>
<feature type="transmembrane region" description="Helical" evidence="2">
    <location>
        <begin position="199"/>
        <end position="220"/>
    </location>
</feature>
<organism evidence="3 4">
    <name type="scientific">Thecamonas trahens ATCC 50062</name>
    <dbReference type="NCBI Taxonomy" id="461836"/>
    <lineage>
        <taxon>Eukaryota</taxon>
        <taxon>Apusozoa</taxon>
        <taxon>Apusomonadida</taxon>
        <taxon>Apusomonadidae</taxon>
        <taxon>Thecamonas</taxon>
    </lineage>
</organism>
<dbReference type="AlphaFoldDB" id="A0A0L0DR25"/>
<dbReference type="RefSeq" id="XP_013761659.1">
    <property type="nucleotide sequence ID" value="XM_013906205.1"/>
</dbReference>
<feature type="compositionally biased region" description="Acidic residues" evidence="1">
    <location>
        <begin position="316"/>
        <end position="326"/>
    </location>
</feature>
<protein>
    <submittedName>
        <fullName evidence="3">Uncharacterized protein</fullName>
    </submittedName>
</protein>
<reference evidence="3 4" key="1">
    <citation type="submission" date="2010-05" db="EMBL/GenBank/DDBJ databases">
        <title>The Genome Sequence of Thecamonas trahens ATCC 50062.</title>
        <authorList>
            <consortium name="The Broad Institute Genome Sequencing Platform"/>
            <person name="Russ C."/>
            <person name="Cuomo C."/>
            <person name="Shea T."/>
            <person name="Young S.K."/>
            <person name="Zeng Q."/>
            <person name="Koehrsen M."/>
            <person name="Haas B."/>
            <person name="Borodovsky M."/>
            <person name="Guigo R."/>
            <person name="Alvarado L."/>
            <person name="Berlin A."/>
            <person name="Bochicchio J."/>
            <person name="Borenstein D."/>
            <person name="Chapman S."/>
            <person name="Chen Z."/>
            <person name="Freedman E."/>
            <person name="Gellesch M."/>
            <person name="Goldberg J."/>
            <person name="Griggs A."/>
            <person name="Gujja S."/>
            <person name="Heilman E."/>
            <person name="Heiman D."/>
            <person name="Hepburn T."/>
            <person name="Howarth C."/>
            <person name="Jen D."/>
            <person name="Larson L."/>
            <person name="Mehta T."/>
            <person name="Park D."/>
            <person name="Pearson M."/>
            <person name="Roberts A."/>
            <person name="Saif S."/>
            <person name="Shenoy N."/>
            <person name="Sisk P."/>
            <person name="Stolte C."/>
            <person name="Sykes S."/>
            <person name="Thomson T."/>
            <person name="Walk T."/>
            <person name="White J."/>
            <person name="Yandava C."/>
            <person name="Burger G."/>
            <person name="Gray M.W."/>
            <person name="Holland P.W.H."/>
            <person name="King N."/>
            <person name="Lang F.B.F."/>
            <person name="Roger A.J."/>
            <person name="Ruiz-Trillo I."/>
            <person name="Lander E."/>
            <person name="Nusbaum C."/>
        </authorList>
    </citation>
    <scope>NUCLEOTIDE SEQUENCE [LARGE SCALE GENOMIC DNA]</scope>
    <source>
        <strain evidence="3 4">ATCC 50062</strain>
    </source>
</reference>
<evidence type="ECO:0000313" key="4">
    <source>
        <dbReference type="Proteomes" id="UP000054408"/>
    </source>
</evidence>
<evidence type="ECO:0000313" key="3">
    <source>
        <dbReference type="EMBL" id="KNC54759.1"/>
    </source>
</evidence>
<keyword evidence="2" id="KW-0812">Transmembrane</keyword>
<feature type="transmembrane region" description="Helical" evidence="2">
    <location>
        <begin position="155"/>
        <end position="178"/>
    </location>
</feature>
<gene>
    <name evidence="3" type="ORF">AMSG_01610</name>
</gene>
<evidence type="ECO:0000256" key="2">
    <source>
        <dbReference type="SAM" id="Phobius"/>
    </source>
</evidence>
<feature type="transmembrane region" description="Helical" evidence="2">
    <location>
        <begin position="32"/>
        <end position="52"/>
    </location>
</feature>
<keyword evidence="4" id="KW-1185">Reference proteome</keyword>
<feature type="compositionally biased region" description="Low complexity" evidence="1">
    <location>
        <begin position="360"/>
        <end position="373"/>
    </location>
</feature>
<feature type="transmembrane region" description="Helical" evidence="2">
    <location>
        <begin position="125"/>
        <end position="149"/>
    </location>
</feature>
<keyword evidence="2" id="KW-1133">Transmembrane helix</keyword>
<dbReference type="GeneID" id="25561355"/>
<name>A0A0L0DR25_THETB</name>
<sequence>MVSPDSVWGVGTPDVLNALRMAQLEDDMPWHVLRFVGDFVVALLAHLVWLAVTVDAFQIRTGVPDGSWVEVLYGTAVGSGLLSYAGLFAMCRAPLEVWLHLYTLHTGDHFRTACTPLDTINTAKVLLNVWSAVMVVLAVGGGIAAGHAFPAAGTANALLVVVVVVGAVGIAMLYVVLARVRRRNIASSTRFRLQPFSNALLKLPGLVAMCGVSWIGWAVASRAGYPHRPSISVAASEVMEGRGSVEPFGIDVLQLVFHLATGIAIPAAAVLLLRRIARAVATQKAFNAGGAAYPMGGGGSWSFPAGSASKSRYEYFEEDDDDDDESRESGDGSGDGSCELSFEGGESDDDGGRTRLHLPDSSSSSSSYDGYSS</sequence>
<keyword evidence="2" id="KW-0472">Membrane</keyword>
<dbReference type="EMBL" id="GL349438">
    <property type="protein sequence ID" value="KNC54759.1"/>
    <property type="molecule type" value="Genomic_DNA"/>
</dbReference>
<evidence type="ECO:0000256" key="1">
    <source>
        <dbReference type="SAM" id="MobiDB-lite"/>
    </source>
</evidence>
<dbReference type="Proteomes" id="UP000054408">
    <property type="component" value="Unassembled WGS sequence"/>
</dbReference>
<proteinExistence type="predicted"/>
<feature type="transmembrane region" description="Helical" evidence="2">
    <location>
        <begin position="252"/>
        <end position="273"/>
    </location>
</feature>